<comment type="caution">
    <text evidence="2">The sequence shown here is derived from an EMBL/GenBank/DDBJ whole genome shotgun (WGS) entry which is preliminary data.</text>
</comment>
<evidence type="ECO:0000313" key="2">
    <source>
        <dbReference type="EMBL" id="PHH67837.1"/>
    </source>
</evidence>
<reference evidence="2 3" key="1">
    <citation type="submission" date="2017-06" db="EMBL/GenBank/DDBJ databases">
        <title>Ant-infecting Ophiocordyceps genomes reveal a high diversity of potential behavioral manipulation genes and a possible major role for enterotoxins.</title>
        <authorList>
            <person name="De Bekker C."/>
            <person name="Evans H.C."/>
            <person name="Brachmann A."/>
            <person name="Hughes D.P."/>
        </authorList>
    </citation>
    <scope>NUCLEOTIDE SEQUENCE [LARGE SCALE GENOMIC DNA]</scope>
    <source>
        <strain evidence="2 3">1348a</strain>
    </source>
</reference>
<evidence type="ECO:0000256" key="1">
    <source>
        <dbReference type="SAM" id="MobiDB-lite"/>
    </source>
</evidence>
<protein>
    <submittedName>
        <fullName evidence="2">Uncharacterized protein</fullName>
    </submittedName>
</protein>
<evidence type="ECO:0000313" key="3">
    <source>
        <dbReference type="Proteomes" id="UP000224854"/>
    </source>
</evidence>
<accession>A0A2C5YGG5</accession>
<keyword evidence="3" id="KW-1185">Reference proteome</keyword>
<gene>
    <name evidence="2" type="ORF">CDD82_1071</name>
</gene>
<feature type="compositionally biased region" description="Basic and acidic residues" evidence="1">
    <location>
        <begin position="1"/>
        <end position="14"/>
    </location>
</feature>
<name>A0A2C5YGG5_9HYPO</name>
<feature type="compositionally biased region" description="Low complexity" evidence="1">
    <location>
        <begin position="49"/>
        <end position="63"/>
    </location>
</feature>
<organism evidence="2 3">
    <name type="scientific">Ophiocordyceps australis</name>
    <dbReference type="NCBI Taxonomy" id="1399860"/>
    <lineage>
        <taxon>Eukaryota</taxon>
        <taxon>Fungi</taxon>
        <taxon>Dikarya</taxon>
        <taxon>Ascomycota</taxon>
        <taxon>Pezizomycotina</taxon>
        <taxon>Sordariomycetes</taxon>
        <taxon>Hypocreomycetidae</taxon>
        <taxon>Hypocreales</taxon>
        <taxon>Ophiocordycipitaceae</taxon>
        <taxon>Ophiocordyceps</taxon>
    </lineage>
</organism>
<dbReference type="AlphaFoldDB" id="A0A2C5YGG5"/>
<feature type="region of interest" description="Disordered" evidence="1">
    <location>
        <begin position="1"/>
        <end position="69"/>
    </location>
</feature>
<sequence length="334" mass="37763">MSSREPPRSKDTKDKKSKALAKVLSKVKTVLKRGEASSRAPGPSKTKGESASHQSKPSPSSKPAEARARYEGLQGVTKLPHSKLFAERAKKITDRYGIDINPSDWPCPTLDDTVLRVDKPIRIRVRRTCHRCASSFAAAKLCPNCDHIRCKKCPRYPPKRTEAEKLASRERMEILLKTNRDNPPMVADYAYYDHGIVLKRPSKTGGQDLYFKKPRQRVRRSCHECYTIFQVGSKECHQCGHLRCTDCPRDPPKKDKYPLGYPGDVFGPSSVARYACERCETIYPPDATYQTLCKRCGCEMSDASPRAMPRKMDPEPDPEILKAIHARLEMIKLS</sequence>
<dbReference type="EMBL" id="NJEU01001297">
    <property type="protein sequence ID" value="PHH67837.1"/>
    <property type="molecule type" value="Genomic_DNA"/>
</dbReference>
<dbReference type="OrthoDB" id="5370011at2759"/>
<dbReference type="Proteomes" id="UP000224854">
    <property type="component" value="Unassembled WGS sequence"/>
</dbReference>
<proteinExistence type="predicted"/>